<evidence type="ECO:0000313" key="2">
    <source>
        <dbReference type="EMBL" id="MBB6505254.1"/>
    </source>
</evidence>
<reference evidence="2 3" key="1">
    <citation type="submission" date="2020-08" db="EMBL/GenBank/DDBJ databases">
        <title>The Agave Microbiome: Exploring the role of microbial communities in plant adaptations to desert environments.</title>
        <authorList>
            <person name="Partida-Martinez L.P."/>
        </authorList>
    </citation>
    <scope>NUCLEOTIDE SEQUENCE [LARGE SCALE GENOMIC DNA]</scope>
    <source>
        <strain evidence="2 3">AS3.13</strain>
    </source>
</reference>
<evidence type="ECO:0000313" key="3">
    <source>
        <dbReference type="Proteomes" id="UP000522313"/>
    </source>
</evidence>
<keyword evidence="1" id="KW-0732">Signal</keyword>
<name>A0A7X0JDL2_9SPHN</name>
<dbReference type="PROSITE" id="PS51257">
    <property type="entry name" value="PROKAR_LIPOPROTEIN"/>
    <property type="match status" value="1"/>
</dbReference>
<evidence type="ECO:0000256" key="1">
    <source>
        <dbReference type="SAM" id="SignalP"/>
    </source>
</evidence>
<sequence length="335" mass="34579">MRRSIPLLLVSALLAGCAGNAIRLEAAGAVQRDTRAAIAASARYFDEIEARRRAAAAALVASDPSCLPLTPLRLQIPRDPRAAPAPLCLADGAPAPGHSVYAIDLADSPRAILAPRIALLAAIADYADALAALLEAPKADVAAELTAFADQADRLARFGAFVAGTDLPDINAAAASEQGQSLIALIAFADQLAREARDVKAVRALVAGRGATVDRALAALAVQVDVWGRGAARTADDLYGNALFRSYLRGRADLGAVQREELAARIFAARAAARDGPARAAEVSAALTLAATAQAGLRDALAGRFTPAQRRAAARLNIDRLTRALGLIAALGTPR</sequence>
<organism evidence="2 3">
    <name type="scientific">Sphingomonas endophytica</name>
    <dbReference type="NCBI Taxonomy" id="869719"/>
    <lineage>
        <taxon>Bacteria</taxon>
        <taxon>Pseudomonadati</taxon>
        <taxon>Pseudomonadota</taxon>
        <taxon>Alphaproteobacteria</taxon>
        <taxon>Sphingomonadales</taxon>
        <taxon>Sphingomonadaceae</taxon>
        <taxon>Sphingomonas</taxon>
    </lineage>
</organism>
<proteinExistence type="predicted"/>
<dbReference type="Proteomes" id="UP000522313">
    <property type="component" value="Unassembled WGS sequence"/>
</dbReference>
<dbReference type="AlphaFoldDB" id="A0A7X0JDL2"/>
<reference evidence="2 3" key="2">
    <citation type="submission" date="2020-08" db="EMBL/GenBank/DDBJ databases">
        <authorList>
            <person name="Partida-Martinez L."/>
            <person name="Huntemann M."/>
            <person name="Clum A."/>
            <person name="Wang J."/>
            <person name="Palaniappan K."/>
            <person name="Ritter S."/>
            <person name="Chen I.-M."/>
            <person name="Stamatis D."/>
            <person name="Reddy T."/>
            <person name="O'Malley R."/>
            <person name="Daum C."/>
            <person name="Shapiro N."/>
            <person name="Ivanova N."/>
            <person name="Kyrpides N."/>
            <person name="Woyke T."/>
        </authorList>
    </citation>
    <scope>NUCLEOTIDE SEQUENCE [LARGE SCALE GENOMIC DNA]</scope>
    <source>
        <strain evidence="2 3">AS3.13</strain>
    </source>
</reference>
<dbReference type="RefSeq" id="WP_184505960.1">
    <property type="nucleotide sequence ID" value="NZ_JACHBT010000011.1"/>
</dbReference>
<comment type="caution">
    <text evidence="2">The sequence shown here is derived from an EMBL/GenBank/DDBJ whole genome shotgun (WGS) entry which is preliminary data.</text>
</comment>
<evidence type="ECO:0008006" key="4">
    <source>
        <dbReference type="Google" id="ProtNLM"/>
    </source>
</evidence>
<accession>A0A7X0JDL2</accession>
<feature type="signal peptide" evidence="1">
    <location>
        <begin position="1"/>
        <end position="23"/>
    </location>
</feature>
<dbReference type="EMBL" id="JACHBT010000011">
    <property type="protein sequence ID" value="MBB6505254.1"/>
    <property type="molecule type" value="Genomic_DNA"/>
</dbReference>
<feature type="chain" id="PRO_5030660320" description="Imelysin-like domain-containing protein" evidence="1">
    <location>
        <begin position="24"/>
        <end position="335"/>
    </location>
</feature>
<protein>
    <recommendedName>
        <fullName evidence="4">Imelysin-like domain-containing protein</fullName>
    </recommendedName>
</protein>
<gene>
    <name evidence="2" type="ORF">F4693_002242</name>
</gene>